<keyword evidence="16" id="KW-1185">Reference proteome</keyword>
<feature type="region of interest" description="Disordered" evidence="12">
    <location>
        <begin position="602"/>
        <end position="639"/>
    </location>
</feature>
<feature type="region of interest" description="Disordered" evidence="12">
    <location>
        <begin position="134"/>
        <end position="213"/>
    </location>
</feature>
<name>A0A3Q3WHE9_MOLML</name>
<feature type="domain" description="C2H2-type" evidence="14">
    <location>
        <begin position="245"/>
        <end position="272"/>
    </location>
</feature>
<dbReference type="GO" id="GO:0008270">
    <property type="term" value="F:zinc ion binding"/>
    <property type="evidence" value="ECO:0007669"/>
    <property type="project" value="UniProtKB-KW"/>
</dbReference>
<dbReference type="Ensembl" id="ENSMMOT00000014432.1">
    <property type="protein sequence ID" value="ENSMMOP00000014203.1"/>
    <property type="gene ID" value="ENSMMOG00000010872.1"/>
</dbReference>
<keyword evidence="9" id="KW-0804">Transcription</keyword>
<evidence type="ECO:0000256" key="6">
    <source>
        <dbReference type="ARBA" id="ARBA00022833"/>
    </source>
</evidence>
<dbReference type="PANTHER" id="PTHR24394:SF44">
    <property type="entry name" value="ZINC FINGER PROTEIN 271-LIKE"/>
    <property type="match status" value="1"/>
</dbReference>
<dbReference type="InterPro" id="IPR011333">
    <property type="entry name" value="SKP1/BTB/POZ_sf"/>
</dbReference>
<feature type="compositionally biased region" description="Basic and acidic residues" evidence="12">
    <location>
        <begin position="134"/>
        <end position="148"/>
    </location>
</feature>
<dbReference type="FunFam" id="3.30.160.60:FF:001843">
    <property type="entry name" value="Zinc finger 30C"/>
    <property type="match status" value="1"/>
</dbReference>
<dbReference type="OMA" id="SNHHIQG"/>
<keyword evidence="6" id="KW-0862">Zinc</keyword>
<keyword evidence="5 11" id="KW-0863">Zinc-finger</keyword>
<dbReference type="InterPro" id="IPR013087">
    <property type="entry name" value="Znf_C2H2_type"/>
</dbReference>
<dbReference type="FunFam" id="3.30.160.60:FF:001506">
    <property type="entry name" value="Zinc finger protein"/>
    <property type="match status" value="1"/>
</dbReference>
<feature type="domain" description="BTB" evidence="13">
    <location>
        <begin position="38"/>
        <end position="105"/>
    </location>
</feature>
<dbReference type="PROSITE" id="PS50097">
    <property type="entry name" value="BTB"/>
    <property type="match status" value="1"/>
</dbReference>
<dbReference type="FunFam" id="3.30.160.60:FF:000065">
    <property type="entry name" value="B-cell CLL/lymphoma 6, member B"/>
    <property type="match status" value="1"/>
</dbReference>
<dbReference type="GO" id="GO:0005634">
    <property type="term" value="C:nucleus"/>
    <property type="evidence" value="ECO:0007669"/>
    <property type="project" value="UniProtKB-SubCell"/>
</dbReference>
<feature type="domain" description="C2H2-type" evidence="14">
    <location>
        <begin position="329"/>
        <end position="356"/>
    </location>
</feature>
<evidence type="ECO:0000256" key="3">
    <source>
        <dbReference type="ARBA" id="ARBA00022723"/>
    </source>
</evidence>
<dbReference type="SUPFAM" id="SSF57667">
    <property type="entry name" value="beta-beta-alpha zinc fingers"/>
    <property type="match status" value="4"/>
</dbReference>
<evidence type="ECO:0000259" key="13">
    <source>
        <dbReference type="PROSITE" id="PS50097"/>
    </source>
</evidence>
<reference evidence="15" key="1">
    <citation type="submission" date="2025-08" db="UniProtKB">
        <authorList>
            <consortium name="Ensembl"/>
        </authorList>
    </citation>
    <scope>IDENTIFICATION</scope>
</reference>
<dbReference type="Pfam" id="PF00096">
    <property type="entry name" value="zf-C2H2"/>
    <property type="match status" value="7"/>
</dbReference>
<feature type="domain" description="C2H2-type" evidence="14">
    <location>
        <begin position="217"/>
        <end position="244"/>
    </location>
</feature>
<dbReference type="PROSITE" id="PS50157">
    <property type="entry name" value="ZINC_FINGER_C2H2_2"/>
    <property type="match status" value="8"/>
</dbReference>
<dbReference type="GO" id="GO:0000981">
    <property type="term" value="F:DNA-binding transcription factor activity, RNA polymerase II-specific"/>
    <property type="evidence" value="ECO:0007669"/>
    <property type="project" value="TreeGrafter"/>
</dbReference>
<feature type="domain" description="C2H2-type" evidence="14">
    <location>
        <begin position="273"/>
        <end position="300"/>
    </location>
</feature>
<dbReference type="GO" id="GO:0003677">
    <property type="term" value="F:DNA binding"/>
    <property type="evidence" value="ECO:0007669"/>
    <property type="project" value="UniProtKB-KW"/>
</dbReference>
<keyword evidence="4" id="KW-0677">Repeat</keyword>
<evidence type="ECO:0000256" key="8">
    <source>
        <dbReference type="ARBA" id="ARBA00023125"/>
    </source>
</evidence>
<feature type="domain" description="C2H2-type" evidence="14">
    <location>
        <begin position="413"/>
        <end position="440"/>
    </location>
</feature>
<evidence type="ECO:0000256" key="9">
    <source>
        <dbReference type="ARBA" id="ARBA00023163"/>
    </source>
</evidence>
<dbReference type="Gene3D" id="3.30.710.10">
    <property type="entry name" value="Potassium Channel Kv1.1, Chain A"/>
    <property type="match status" value="1"/>
</dbReference>
<dbReference type="Gene3D" id="3.30.160.60">
    <property type="entry name" value="Classic Zinc Finger"/>
    <property type="match status" value="8"/>
</dbReference>
<dbReference type="Pfam" id="PF00651">
    <property type="entry name" value="BTB"/>
    <property type="match status" value="1"/>
</dbReference>
<dbReference type="Proteomes" id="UP000261620">
    <property type="component" value="Unplaced"/>
</dbReference>
<dbReference type="SUPFAM" id="SSF54695">
    <property type="entry name" value="POZ domain"/>
    <property type="match status" value="1"/>
</dbReference>
<evidence type="ECO:0000313" key="15">
    <source>
        <dbReference type="Ensembl" id="ENSMMOP00000014203.1"/>
    </source>
</evidence>
<evidence type="ECO:0008006" key="17">
    <source>
        <dbReference type="Google" id="ProtNLM"/>
    </source>
</evidence>
<feature type="domain" description="C2H2-type" evidence="14">
    <location>
        <begin position="385"/>
        <end position="412"/>
    </location>
</feature>
<feature type="domain" description="C2H2-type" evidence="14">
    <location>
        <begin position="301"/>
        <end position="328"/>
    </location>
</feature>
<evidence type="ECO:0000256" key="12">
    <source>
        <dbReference type="SAM" id="MobiDB-lite"/>
    </source>
</evidence>
<evidence type="ECO:0000256" key="10">
    <source>
        <dbReference type="ARBA" id="ARBA00023242"/>
    </source>
</evidence>
<dbReference type="AlphaFoldDB" id="A0A3Q3WHE9"/>
<evidence type="ECO:0000259" key="14">
    <source>
        <dbReference type="PROSITE" id="PS50157"/>
    </source>
</evidence>
<comment type="similarity">
    <text evidence="2">Belongs to the krueppel C2H2-type zinc-finger protein family.</text>
</comment>
<feature type="compositionally biased region" description="Low complexity" evidence="12">
    <location>
        <begin position="621"/>
        <end position="638"/>
    </location>
</feature>
<evidence type="ECO:0000313" key="16">
    <source>
        <dbReference type="Proteomes" id="UP000261620"/>
    </source>
</evidence>
<evidence type="ECO:0000256" key="11">
    <source>
        <dbReference type="PROSITE-ProRule" id="PRU00042"/>
    </source>
</evidence>
<dbReference type="FunFam" id="3.30.160.60:FF:000624">
    <property type="entry name" value="zinc finger protein 697"/>
    <property type="match status" value="1"/>
</dbReference>
<reference evidence="15" key="2">
    <citation type="submission" date="2025-09" db="UniProtKB">
        <authorList>
            <consortium name="Ensembl"/>
        </authorList>
    </citation>
    <scope>IDENTIFICATION</scope>
</reference>
<evidence type="ECO:0000256" key="5">
    <source>
        <dbReference type="ARBA" id="ARBA00022771"/>
    </source>
</evidence>
<dbReference type="SMART" id="SM00355">
    <property type="entry name" value="ZnF_C2H2"/>
    <property type="match status" value="8"/>
</dbReference>
<accession>A0A3Q3WHE9</accession>
<dbReference type="InterPro" id="IPR000210">
    <property type="entry name" value="BTB/POZ_dom"/>
</dbReference>
<protein>
    <recommendedName>
        <fullName evidence="17">Zinc finger and BTB domain containing 24</fullName>
    </recommendedName>
</protein>
<evidence type="ECO:0000256" key="2">
    <source>
        <dbReference type="ARBA" id="ARBA00006991"/>
    </source>
</evidence>
<dbReference type="PANTHER" id="PTHR24394">
    <property type="entry name" value="ZINC FINGER PROTEIN"/>
    <property type="match status" value="1"/>
</dbReference>
<dbReference type="PROSITE" id="PS00028">
    <property type="entry name" value="ZINC_FINGER_C2H2_1"/>
    <property type="match status" value="8"/>
</dbReference>
<organism evidence="15 16">
    <name type="scientific">Mola mola</name>
    <name type="common">Ocean sunfish</name>
    <name type="synonym">Tetraodon mola</name>
    <dbReference type="NCBI Taxonomy" id="94237"/>
    <lineage>
        <taxon>Eukaryota</taxon>
        <taxon>Metazoa</taxon>
        <taxon>Chordata</taxon>
        <taxon>Craniata</taxon>
        <taxon>Vertebrata</taxon>
        <taxon>Euteleostomi</taxon>
        <taxon>Actinopterygii</taxon>
        <taxon>Neopterygii</taxon>
        <taxon>Teleostei</taxon>
        <taxon>Neoteleostei</taxon>
        <taxon>Acanthomorphata</taxon>
        <taxon>Eupercaria</taxon>
        <taxon>Tetraodontiformes</taxon>
        <taxon>Molidae</taxon>
        <taxon>Mola</taxon>
    </lineage>
</organism>
<dbReference type="SMART" id="SM00225">
    <property type="entry name" value="BTB"/>
    <property type="match status" value="1"/>
</dbReference>
<comment type="subcellular location">
    <subcellularLocation>
        <location evidence="1">Nucleus</location>
    </subcellularLocation>
</comment>
<keyword evidence="10" id="KW-0539">Nucleus</keyword>
<evidence type="ECO:0000256" key="7">
    <source>
        <dbReference type="ARBA" id="ARBA00023015"/>
    </source>
</evidence>
<proteinExistence type="inferred from homology"/>
<evidence type="ECO:0000256" key="1">
    <source>
        <dbReference type="ARBA" id="ARBA00004123"/>
    </source>
</evidence>
<sequence>MSHQATTGTSSLMALQSDSHKQTILSRFDTLRKKDLLCDITLVVEDVHFKAHKALLAASSDYFSIMFTAEDQISPPTYRKLDGMAAEMFAAVLEFIYSAQVSVEASATEQLLATARHMEVHDLVKVLTERGRPKKNVDLPELEGKTAPDEMPAGDRNGSDEAAESQFADYNPEAHRQSKRQIRPPLKYKSYKVGSDAAGNKEPVKRGRKRKYPNTEARCEDCNKVFKNHLFLKIHQRTHTGEKPFRCLVCGKAFTQKHTLLAHQRIHTGEKPFVCPICSKALSSKHTLQEHMNLHEDKKSFRCDKCGKTFSQKTQLKSHNRVHTGKSLPECDHCHHKFMDTAQLKKHLRTHTGEKPFTCEICGKCFTTKSTLQIHIRIHKGEKPYECNICHKSFSDPSARRRHVTSHSGKKPFTCPICSLAFTRLDNLKTHTKSHNKERVEADVLSEVVAGPAEEVRNILQQQQYQLPPGPEQEIQLVVTGDVENINFVPAQDQEISIITTEGETAESAHSRLALLTQSAGNMQSVAALVAQGGVVDPGPQIQTISMLEGQMTHQPEHMQLITLSKETMEHLQAHHGPPQPLQIAQRPLHQLQVLHQPIQQLADAQEGSQGPVSREKHSQAIHISSQSSQPISISQTSEQLSSHHIQGQMFQIQAGTVSYLYTTGLPQEG</sequence>
<evidence type="ECO:0000256" key="4">
    <source>
        <dbReference type="ARBA" id="ARBA00022737"/>
    </source>
</evidence>
<dbReference type="FunFam" id="3.30.160.60:FF:002343">
    <property type="entry name" value="Zinc finger protein 33A"/>
    <property type="match status" value="1"/>
</dbReference>
<feature type="domain" description="C2H2-type" evidence="14">
    <location>
        <begin position="357"/>
        <end position="384"/>
    </location>
</feature>
<keyword evidence="7" id="KW-0805">Transcription regulation</keyword>
<dbReference type="FunFam" id="3.30.160.60:FF:000870">
    <property type="entry name" value="zinc finger protein 197 isoform X1"/>
    <property type="match status" value="1"/>
</dbReference>
<keyword evidence="8" id="KW-0238">DNA-binding</keyword>
<dbReference type="InterPro" id="IPR036236">
    <property type="entry name" value="Znf_C2H2_sf"/>
</dbReference>
<dbReference type="STRING" id="94237.ENSMMOP00000014203"/>
<keyword evidence="3" id="KW-0479">Metal-binding</keyword>